<feature type="transmembrane region" description="Helical" evidence="1">
    <location>
        <begin position="241"/>
        <end position="259"/>
    </location>
</feature>
<dbReference type="AlphaFoldDB" id="A0A0S2KII4"/>
<feature type="transmembrane region" description="Helical" evidence="1">
    <location>
        <begin position="26"/>
        <end position="43"/>
    </location>
</feature>
<feature type="transmembrane region" description="Helical" evidence="1">
    <location>
        <begin position="323"/>
        <end position="340"/>
    </location>
</feature>
<feature type="transmembrane region" description="Helical" evidence="1">
    <location>
        <begin position="193"/>
        <end position="210"/>
    </location>
</feature>
<dbReference type="Pfam" id="PF14897">
    <property type="entry name" value="EpsG"/>
    <property type="match status" value="1"/>
</dbReference>
<dbReference type="KEGG" id="peo:AS203_01505"/>
<feature type="transmembrane region" description="Helical" evidence="1">
    <location>
        <begin position="271"/>
        <end position="292"/>
    </location>
</feature>
<name>A0A0S2KII4_9BACT</name>
<gene>
    <name evidence="2" type="ORF">AS203_01505</name>
</gene>
<sequence length="350" mass="40955">MTILFILLYVIAVATLHIDANTKNRILIIICAILVWLIGSRDINWPDTIVYVMSFNQSPTLFHLNEYSSPLGYTEMGYFYLGALIKMLSNSWRFYLFVMAILSIFLLYKNLNKYCIYPLLGLCVYVGRFLLNRDMVQMRSSLAILLIIWGLQYVYKKRLIPFLLIVFLAYSFHHMALIALPFYFINLLKIKKVHIIISILIAFLLSQVAAEGISDYVDDWSTDLQYETYTQNEYVEQSLKLANPMIYFQLAILILFTFLEERIKNFEPYYYTLRNGYLYSTLILILFCNYTALSGRTSTMFATCEIFIIPLITISLSQRIKYLFLLGTGIALFYFFFTKYSDALIQIQNV</sequence>
<evidence type="ECO:0000313" key="3">
    <source>
        <dbReference type="Proteomes" id="UP000056252"/>
    </source>
</evidence>
<keyword evidence="3" id="KW-1185">Reference proteome</keyword>
<feature type="transmembrane region" description="Helical" evidence="1">
    <location>
        <begin position="298"/>
        <end position="316"/>
    </location>
</feature>
<feature type="transmembrane region" description="Helical" evidence="1">
    <location>
        <begin position="138"/>
        <end position="155"/>
    </location>
</feature>
<proteinExistence type="predicted"/>
<accession>A0A0S2KII4</accession>
<keyword evidence="1" id="KW-1133">Transmembrane helix</keyword>
<evidence type="ECO:0008006" key="4">
    <source>
        <dbReference type="Google" id="ProtNLM"/>
    </source>
</evidence>
<reference evidence="3" key="1">
    <citation type="submission" date="2015-11" db="EMBL/GenBank/DDBJ databases">
        <authorList>
            <person name="Holder M.E."/>
            <person name="Ajami N.J."/>
            <person name="Petrosino J.F."/>
        </authorList>
    </citation>
    <scope>NUCLEOTIDE SEQUENCE [LARGE SCALE GENOMIC DNA]</scope>
    <source>
        <strain evidence="3">F0113</strain>
    </source>
</reference>
<dbReference type="EMBL" id="CP013195">
    <property type="protein sequence ID" value="ALO47934.1"/>
    <property type="molecule type" value="Genomic_DNA"/>
</dbReference>
<protein>
    <recommendedName>
        <fullName evidence="4">EpsG family protein</fullName>
    </recommendedName>
</protein>
<evidence type="ECO:0000256" key="1">
    <source>
        <dbReference type="SAM" id="Phobius"/>
    </source>
</evidence>
<evidence type="ECO:0000313" key="2">
    <source>
        <dbReference type="EMBL" id="ALO47934.1"/>
    </source>
</evidence>
<dbReference type="Proteomes" id="UP000056252">
    <property type="component" value="Chromosome"/>
</dbReference>
<keyword evidence="1" id="KW-0472">Membrane</keyword>
<dbReference type="OrthoDB" id="1070451at2"/>
<dbReference type="RefSeq" id="WP_025065070.1">
    <property type="nucleotide sequence ID" value="NZ_CP013195.1"/>
</dbReference>
<dbReference type="STRING" id="76123.AS203_01505"/>
<keyword evidence="1" id="KW-0812">Transmembrane</keyword>
<feature type="transmembrane region" description="Helical" evidence="1">
    <location>
        <begin position="161"/>
        <end position="186"/>
    </location>
</feature>
<organism evidence="2 3">
    <name type="scientific">Hoylesella enoeca</name>
    <dbReference type="NCBI Taxonomy" id="76123"/>
    <lineage>
        <taxon>Bacteria</taxon>
        <taxon>Pseudomonadati</taxon>
        <taxon>Bacteroidota</taxon>
        <taxon>Bacteroidia</taxon>
        <taxon>Bacteroidales</taxon>
        <taxon>Prevotellaceae</taxon>
        <taxon>Hoylesella</taxon>
    </lineage>
</organism>
<feature type="transmembrane region" description="Helical" evidence="1">
    <location>
        <begin position="92"/>
        <end position="108"/>
    </location>
</feature>
<dbReference type="InterPro" id="IPR049458">
    <property type="entry name" value="EpsG-like"/>
</dbReference>